<dbReference type="Proteomes" id="UP000887580">
    <property type="component" value="Unplaced"/>
</dbReference>
<evidence type="ECO:0000313" key="2">
    <source>
        <dbReference type="WBParaSite" id="PS1159_v2.g794.t1"/>
    </source>
</evidence>
<name>A0AC35GR76_9BILA</name>
<evidence type="ECO:0000313" key="1">
    <source>
        <dbReference type="Proteomes" id="UP000887580"/>
    </source>
</evidence>
<protein>
    <submittedName>
        <fullName evidence="2">Uncharacterized protein</fullName>
    </submittedName>
</protein>
<organism evidence="1 2">
    <name type="scientific">Panagrolaimus sp. PS1159</name>
    <dbReference type="NCBI Taxonomy" id="55785"/>
    <lineage>
        <taxon>Eukaryota</taxon>
        <taxon>Metazoa</taxon>
        <taxon>Ecdysozoa</taxon>
        <taxon>Nematoda</taxon>
        <taxon>Chromadorea</taxon>
        <taxon>Rhabditida</taxon>
        <taxon>Tylenchina</taxon>
        <taxon>Panagrolaimomorpha</taxon>
        <taxon>Panagrolaimoidea</taxon>
        <taxon>Panagrolaimidae</taxon>
        <taxon>Panagrolaimus</taxon>
    </lineage>
</organism>
<sequence>CDCACTCLPKNKPAQLSPITTSTTAKLFVTSSTTSIFEIPSSTTMLPPTVYLPKITTTEFVPPKTQSTTPATQTPSAVPIATTTVIASIPTTTLPLTSTSPSTTSESTTEKAVTSTTPLTTIQSTTIPTLPSEVVTSTTPAATTTTTRILPSTATTTELPSSSSTFTIPIIHSTKTTPLSTFSTIGETEATTEIATTTPPLTQPSTTLKHIPNDLQNINTDEEDITDEKVLEVPDSIEDHTPFKNNKKQKEVAPSIDENHINADDNDIVTTTISTIIEKVITSTEPSTIQTFEATASKTIVPSTSKPSTVL</sequence>
<dbReference type="WBParaSite" id="PS1159_v2.g794.t1">
    <property type="protein sequence ID" value="PS1159_v2.g794.t1"/>
    <property type="gene ID" value="PS1159_v2.g794"/>
</dbReference>
<reference evidence="2" key="1">
    <citation type="submission" date="2022-11" db="UniProtKB">
        <authorList>
            <consortium name="WormBaseParasite"/>
        </authorList>
    </citation>
    <scope>IDENTIFICATION</scope>
</reference>
<proteinExistence type="predicted"/>
<accession>A0AC35GR76</accession>